<dbReference type="InterPro" id="IPR001214">
    <property type="entry name" value="SET_dom"/>
</dbReference>
<proteinExistence type="predicted"/>
<keyword evidence="4" id="KW-1185">Reference proteome</keyword>
<gene>
    <name evidence="3" type="ORF">TCIL3000_0_08990</name>
</gene>
<dbReference type="Gene3D" id="2.170.270.10">
    <property type="entry name" value="SET domain"/>
    <property type="match status" value="1"/>
</dbReference>
<evidence type="ECO:0000259" key="2">
    <source>
        <dbReference type="PROSITE" id="PS50280"/>
    </source>
</evidence>
<dbReference type="PANTHER" id="PTHR12197">
    <property type="entry name" value="HISTONE-LYSINE N-METHYLTRANSFERASE SMYD"/>
    <property type="match status" value="1"/>
</dbReference>
<evidence type="ECO:0000313" key="4">
    <source>
        <dbReference type="Proteomes" id="UP000000702"/>
    </source>
</evidence>
<reference evidence="3 4" key="2">
    <citation type="journal article" date="2012" name="Proc. Natl. Acad. Sci. U.S.A.">
        <title>Antigenic diversity is generated by distinct evolutionary mechanisms in African trypanosome species.</title>
        <authorList>
            <person name="Jackson A.P."/>
            <person name="Berry A."/>
            <person name="Aslett M."/>
            <person name="Allison H.C."/>
            <person name="Burton P."/>
            <person name="Vavrova-Anderson J."/>
            <person name="Brown R."/>
            <person name="Browne H."/>
            <person name="Corton N."/>
            <person name="Hauser H."/>
            <person name="Gamble J."/>
            <person name="Gilderthorp R."/>
            <person name="Marcello L."/>
            <person name="McQuillan J."/>
            <person name="Otto T.D."/>
            <person name="Quail M.A."/>
            <person name="Sanders M.J."/>
            <person name="van Tonder A."/>
            <person name="Ginger M.L."/>
            <person name="Field M.C."/>
            <person name="Barry J.D."/>
            <person name="Hertz-Fowler C."/>
            <person name="Berriman M."/>
        </authorList>
    </citation>
    <scope>NUCLEOTIDE SEQUENCE [LARGE SCALE GENOMIC DNA]</scope>
    <source>
        <strain evidence="3 4">IL3000</strain>
    </source>
</reference>
<dbReference type="Pfam" id="PF00856">
    <property type="entry name" value="SET"/>
    <property type="match status" value="1"/>
</dbReference>
<feature type="compositionally biased region" description="Basic residues" evidence="1">
    <location>
        <begin position="387"/>
        <end position="405"/>
    </location>
</feature>
<name>F9WF39_TRYCI</name>
<evidence type="ECO:0000313" key="3">
    <source>
        <dbReference type="EMBL" id="CCD15907.1"/>
    </source>
</evidence>
<dbReference type="VEuPathDB" id="TriTrypDB:TcIL3000_0_08990"/>
<feature type="region of interest" description="Disordered" evidence="1">
    <location>
        <begin position="71"/>
        <end position="109"/>
    </location>
</feature>
<dbReference type="CDD" id="cd20071">
    <property type="entry name" value="SET_SMYD"/>
    <property type="match status" value="1"/>
</dbReference>
<feature type="compositionally biased region" description="Basic residues" evidence="1">
    <location>
        <begin position="91"/>
        <end position="101"/>
    </location>
</feature>
<dbReference type="AlphaFoldDB" id="F9WF39"/>
<dbReference type="SMART" id="SM00317">
    <property type="entry name" value="SET"/>
    <property type="match status" value="1"/>
</dbReference>
<accession>F9WF39</accession>
<dbReference type="PANTHER" id="PTHR12197:SF292">
    <property type="entry name" value="SET DOMAIN-CONTAINING PROTEIN"/>
    <property type="match status" value="1"/>
</dbReference>
<feature type="compositionally biased region" description="Basic residues" evidence="1">
    <location>
        <begin position="71"/>
        <end position="83"/>
    </location>
</feature>
<dbReference type="SUPFAM" id="SSF82199">
    <property type="entry name" value="SET domain"/>
    <property type="match status" value="1"/>
</dbReference>
<organism evidence="3 4">
    <name type="scientific">Trypanosoma congolense (strain IL3000)</name>
    <dbReference type="NCBI Taxonomy" id="1068625"/>
    <lineage>
        <taxon>Eukaryota</taxon>
        <taxon>Discoba</taxon>
        <taxon>Euglenozoa</taxon>
        <taxon>Kinetoplastea</taxon>
        <taxon>Metakinetoplastina</taxon>
        <taxon>Trypanosomatida</taxon>
        <taxon>Trypanosomatidae</taxon>
        <taxon>Trypanosoma</taxon>
        <taxon>Nannomonas</taxon>
    </lineage>
</organism>
<dbReference type="PROSITE" id="PS50280">
    <property type="entry name" value="SET"/>
    <property type="match status" value="1"/>
</dbReference>
<dbReference type="InterPro" id="IPR050869">
    <property type="entry name" value="H3K4_H4K5_MeTrfase"/>
</dbReference>
<protein>
    <submittedName>
        <fullName evidence="3">WGS project CAEQ00000000 data, annotated contig 345</fullName>
    </submittedName>
</protein>
<dbReference type="Proteomes" id="UP000000702">
    <property type="component" value="Unassembled WGS sequence"/>
</dbReference>
<comment type="caution">
    <text evidence="3">The sequence shown here is derived from an EMBL/GenBank/DDBJ whole genome shotgun (WGS) entry which is preliminary data.</text>
</comment>
<reference evidence="4" key="1">
    <citation type="submission" date="2011-07" db="EMBL/GenBank/DDBJ databases">
        <title>Divergent evolution of antigenic variation in African trypanosomes.</title>
        <authorList>
            <person name="Jackson A.P."/>
            <person name="Berry A."/>
            <person name="Allison H.C."/>
            <person name="Burton P."/>
            <person name="Anderson J."/>
            <person name="Aslett M."/>
            <person name="Brown R."/>
            <person name="Corton N."/>
            <person name="Harris D."/>
            <person name="Hauser H."/>
            <person name="Gamble J."/>
            <person name="Gilderthorp R."/>
            <person name="McQuillan J."/>
            <person name="Quail M.A."/>
            <person name="Sanders M."/>
            <person name="Van Tonder A."/>
            <person name="Ginger M.L."/>
            <person name="Donelson J.E."/>
            <person name="Field M.C."/>
            <person name="Barry J.D."/>
            <person name="Berriman M."/>
            <person name="Hertz-Fowler C."/>
        </authorList>
    </citation>
    <scope>NUCLEOTIDE SEQUENCE [LARGE SCALE GENOMIC DNA]</scope>
    <source>
        <strain evidence="4">IL3000</strain>
    </source>
</reference>
<sequence>MSTGGESKDTSLETTSVRHIDGRRGRGLVAEVDFDPDSTILCVQYDIAVLYSPFVRNTCYRCFESVPKASKSHGQKRSSRRSPTRQSSKVASKRTQPRQKQTHIANSEQKAGDEHYECNACQNLVLCEDCVRDLVAVVQRQSASSGSPVAGEPCSPEERLRLLESHPLLQVHKQACAWYCSLPETMRDGDTDYLRFALQYGARALLGDTSLLLSVEELCTNATQQSPESREFCASFARRVVDTFAPQGFRVDADHLRDVLLRTKCNSIGYPFDDEQTLGWLLQEKLCMINHSCDPNAAIVRPRQSTLTSSAGHSACSVELIARRKIKAGEEITIAYIDVDSYGEDHQARRRHLLESYWFLCMCNRCETSAGTTAPSPSPPPPEAAHKKSSLAKNKNKRRKNGRQW</sequence>
<dbReference type="OMA" id="ISCAWYT"/>
<dbReference type="EMBL" id="CAEQ01002098">
    <property type="protein sequence ID" value="CCD15907.1"/>
    <property type="molecule type" value="Genomic_DNA"/>
</dbReference>
<dbReference type="InterPro" id="IPR046341">
    <property type="entry name" value="SET_dom_sf"/>
</dbReference>
<feature type="region of interest" description="Disordered" evidence="1">
    <location>
        <begin position="370"/>
        <end position="405"/>
    </location>
</feature>
<evidence type="ECO:0000256" key="1">
    <source>
        <dbReference type="SAM" id="MobiDB-lite"/>
    </source>
</evidence>
<feature type="domain" description="SET" evidence="2">
    <location>
        <begin position="10"/>
        <end position="337"/>
    </location>
</feature>